<comment type="function">
    <text evidence="9">TFIIF is a general transcription initiation factor that binds to RNA polymerase II and helps to recruit it to the initiation complex in collaboration with TFIIB. It promotes transcription elongation.</text>
</comment>
<dbReference type="SUPFAM" id="SSF52833">
    <property type="entry name" value="Thioredoxin-like"/>
    <property type="match status" value="1"/>
</dbReference>
<keyword evidence="7" id="KW-0186">Copper</keyword>
<evidence type="ECO:0000256" key="2">
    <source>
        <dbReference type="ARBA" id="ARBA00010996"/>
    </source>
</evidence>
<dbReference type="FunFam" id="3.40.30.10:FF:000013">
    <property type="entry name" value="Blast:Protein SCO1 homolog, mitochondrial"/>
    <property type="match status" value="1"/>
</dbReference>
<evidence type="ECO:0000256" key="4">
    <source>
        <dbReference type="ARBA" id="ARBA00023125"/>
    </source>
</evidence>
<name>A0A1I7WRS4_HETBA</name>
<protein>
    <recommendedName>
        <fullName evidence="9">Transcription initiation factor IIF subunit alpha</fullName>
    </recommendedName>
</protein>
<feature type="compositionally biased region" description="Basic and acidic residues" evidence="10">
    <location>
        <begin position="480"/>
        <end position="497"/>
    </location>
</feature>
<accession>A0A1I7WRS4</accession>
<evidence type="ECO:0000256" key="5">
    <source>
        <dbReference type="ARBA" id="ARBA00023163"/>
    </source>
</evidence>
<feature type="region of interest" description="Disordered" evidence="10">
    <location>
        <begin position="469"/>
        <end position="567"/>
    </location>
</feature>
<evidence type="ECO:0000256" key="7">
    <source>
        <dbReference type="PIRSR" id="PIRSR603782-1"/>
    </source>
</evidence>
<dbReference type="Proteomes" id="UP000095283">
    <property type="component" value="Unplaced"/>
</dbReference>
<dbReference type="InterPro" id="IPR003782">
    <property type="entry name" value="SCO1/SenC"/>
</dbReference>
<dbReference type="GO" id="GO:0033617">
    <property type="term" value="P:mitochondrial respiratory chain complex IV assembly"/>
    <property type="evidence" value="ECO:0007669"/>
    <property type="project" value="TreeGrafter"/>
</dbReference>
<feature type="region of interest" description="Disordered" evidence="10">
    <location>
        <begin position="1"/>
        <end position="23"/>
    </location>
</feature>
<feature type="binding site" evidence="7">
    <location>
        <position position="155"/>
    </location>
    <ligand>
        <name>Cu cation</name>
        <dbReference type="ChEBI" id="CHEBI:23378"/>
    </ligand>
</feature>
<dbReference type="GO" id="GO:0032968">
    <property type="term" value="P:positive regulation of transcription elongation by RNA polymerase II"/>
    <property type="evidence" value="ECO:0007669"/>
    <property type="project" value="InterPro"/>
</dbReference>
<dbReference type="SUPFAM" id="SSF50916">
    <property type="entry name" value="Rap30/74 interaction domains"/>
    <property type="match status" value="1"/>
</dbReference>
<dbReference type="Pfam" id="PF02630">
    <property type="entry name" value="SCO1-SenC"/>
    <property type="match status" value="1"/>
</dbReference>
<dbReference type="GO" id="GO:0005739">
    <property type="term" value="C:mitochondrion"/>
    <property type="evidence" value="ECO:0007669"/>
    <property type="project" value="GOC"/>
</dbReference>
<dbReference type="GO" id="GO:0046872">
    <property type="term" value="F:metal ion binding"/>
    <property type="evidence" value="ECO:0007669"/>
    <property type="project" value="UniProtKB-KW"/>
</dbReference>
<dbReference type="InterPro" id="IPR036249">
    <property type="entry name" value="Thioredoxin-like_sf"/>
</dbReference>
<keyword evidence="11" id="KW-0472">Membrane</keyword>
<dbReference type="PANTHER" id="PTHR12151">
    <property type="entry name" value="ELECTRON TRANSPORT PROTIN SCO1/SENC FAMILY MEMBER"/>
    <property type="match status" value="1"/>
</dbReference>
<dbReference type="GO" id="GO:0006367">
    <property type="term" value="P:transcription initiation at RNA polymerase II promoter"/>
    <property type="evidence" value="ECO:0007669"/>
    <property type="project" value="InterPro"/>
</dbReference>
<evidence type="ECO:0000256" key="10">
    <source>
        <dbReference type="SAM" id="MobiDB-lite"/>
    </source>
</evidence>
<keyword evidence="7" id="KW-0479">Metal-binding</keyword>
<organism evidence="12 13">
    <name type="scientific">Heterorhabditis bacteriophora</name>
    <name type="common">Entomopathogenic nematode worm</name>
    <dbReference type="NCBI Taxonomy" id="37862"/>
    <lineage>
        <taxon>Eukaryota</taxon>
        <taxon>Metazoa</taxon>
        <taxon>Ecdysozoa</taxon>
        <taxon>Nematoda</taxon>
        <taxon>Chromadorea</taxon>
        <taxon>Rhabditida</taxon>
        <taxon>Rhabditina</taxon>
        <taxon>Rhabditomorpha</taxon>
        <taxon>Strongyloidea</taxon>
        <taxon>Heterorhabditidae</taxon>
        <taxon>Heterorhabditis</taxon>
    </lineage>
</organism>
<dbReference type="InterPro" id="IPR011039">
    <property type="entry name" value="TFIIF_interaction"/>
</dbReference>
<keyword evidence="11" id="KW-0812">Transmembrane</keyword>
<dbReference type="GO" id="GO:0005634">
    <property type="term" value="C:nucleus"/>
    <property type="evidence" value="ECO:0007669"/>
    <property type="project" value="UniProtKB-SubCell"/>
</dbReference>
<feature type="compositionally biased region" description="Basic residues" evidence="10">
    <location>
        <begin position="513"/>
        <end position="523"/>
    </location>
</feature>
<dbReference type="GO" id="GO:0003677">
    <property type="term" value="F:DNA binding"/>
    <property type="evidence" value="ECO:0007669"/>
    <property type="project" value="UniProtKB-KW"/>
</dbReference>
<dbReference type="AlphaFoldDB" id="A0A1I7WRS4"/>
<evidence type="ECO:0000256" key="11">
    <source>
        <dbReference type="SAM" id="Phobius"/>
    </source>
</evidence>
<dbReference type="InterPro" id="IPR008851">
    <property type="entry name" value="TFIIF-alpha"/>
</dbReference>
<evidence type="ECO:0000256" key="9">
    <source>
        <dbReference type="RuleBase" id="RU366044"/>
    </source>
</evidence>
<evidence type="ECO:0000256" key="8">
    <source>
        <dbReference type="PIRSR" id="PIRSR603782-2"/>
    </source>
</evidence>
<keyword evidence="12" id="KW-1185">Reference proteome</keyword>
<feature type="binding site" evidence="7">
    <location>
        <position position="159"/>
    </location>
    <ligand>
        <name>Cu cation</name>
        <dbReference type="ChEBI" id="CHEBI:23378"/>
    </ligand>
</feature>
<keyword evidence="3 9" id="KW-0805">Transcription regulation</keyword>
<dbReference type="CDD" id="cd02968">
    <property type="entry name" value="SCO"/>
    <property type="match status" value="1"/>
</dbReference>
<feature type="disulfide bond" description="Redox-active" evidence="8">
    <location>
        <begin position="155"/>
        <end position="159"/>
    </location>
</feature>
<keyword evidence="11" id="KW-1133">Transmembrane helix</keyword>
<evidence type="ECO:0000256" key="3">
    <source>
        <dbReference type="ARBA" id="ARBA00023015"/>
    </source>
</evidence>
<feature type="compositionally biased region" description="Basic and acidic residues" evidence="10">
    <location>
        <begin position="524"/>
        <end position="546"/>
    </location>
</feature>
<keyword evidence="8" id="KW-1015">Disulfide bond</keyword>
<evidence type="ECO:0000256" key="6">
    <source>
        <dbReference type="ARBA" id="ARBA00023242"/>
    </source>
</evidence>
<keyword evidence="4 9" id="KW-0238">DNA-binding</keyword>
<dbReference type="Gene3D" id="3.40.30.10">
    <property type="entry name" value="Glutaredoxin"/>
    <property type="match status" value="1"/>
</dbReference>
<dbReference type="PANTHER" id="PTHR12151:SF5">
    <property type="entry name" value="AT19154P"/>
    <property type="match status" value="1"/>
</dbReference>
<feature type="compositionally biased region" description="Acidic residues" evidence="10">
    <location>
        <begin position="498"/>
        <end position="507"/>
    </location>
</feature>
<comment type="subcellular location">
    <subcellularLocation>
        <location evidence="1 9">Nucleus</location>
    </subcellularLocation>
</comment>
<keyword evidence="5 9" id="KW-0804">Transcription</keyword>
<dbReference type="WBParaSite" id="Hba_07850">
    <property type="protein sequence ID" value="Hba_07850"/>
    <property type="gene ID" value="Hba_07850"/>
</dbReference>
<comment type="similarity">
    <text evidence="9">Belongs to the TFIIF alpha subunit family.</text>
</comment>
<feature type="transmembrane region" description="Helical" evidence="11">
    <location>
        <begin position="79"/>
        <end position="101"/>
    </location>
</feature>
<keyword evidence="6 9" id="KW-0539">Nucleus</keyword>
<evidence type="ECO:0000313" key="12">
    <source>
        <dbReference type="Proteomes" id="UP000095283"/>
    </source>
</evidence>
<comment type="similarity">
    <text evidence="2">Belongs to the SCO1/2 family.</text>
</comment>
<sequence length="567" mass="66063">MLKEEGRSHITQDTPKKNPDTMEKEFKEMEKTLENELKDLDKEFNYNDEMKSETKRIDDKFMNFKQKAEKSAYQRSMIFNWKTAVATLTIGGTCLLALFYIKNKRLAERERHMKQIAGKARIGGDWELINMKGELEGSEQLKGNWLLMYFGFTHCPDICPDEIEKMIKVVDILDSDSDKNEIPVKPIFISVDPERDTVARVKEYCAEFSPKLQGYTGSIEQVNKVAKTFRVYHSQGPKTTKDEYIVDHTVIMYLIDPDGNFHDYYGQNRNANEIANAIKMKVLKHQFQNRKTYLAQQAPKSEFVVKVPRKHELKRYSVLKFNSMDKVDTSKWSAESMLTLEREDNKGVMLSSQSIQEYGEGSEYGKAAREEARRKKYGRQARSYRLDNQPWLLTFNEPDGRERKMRSIREGGAGEHADYWVFLKMGEEFHAYKVCYNFQLSKALFFNALIYRRNKVMNQFALKAQIQSQLKNGDEDNEQIDSKATRSLKIKDEHSSDDSDADDERNDDNEKPKNKKDNKKKKANDRPKKDKRQRVENGDEVARYESSDGEDEGREYDYMSDSGSDSG</sequence>
<feature type="binding site" evidence="7">
    <location>
        <position position="248"/>
    </location>
    <ligand>
        <name>Cu cation</name>
        <dbReference type="ChEBI" id="CHEBI:23378"/>
    </ligand>
</feature>
<evidence type="ECO:0000313" key="13">
    <source>
        <dbReference type="WBParaSite" id="Hba_07850"/>
    </source>
</evidence>
<reference evidence="13" key="1">
    <citation type="submission" date="2016-11" db="UniProtKB">
        <authorList>
            <consortium name="WormBaseParasite"/>
        </authorList>
    </citation>
    <scope>IDENTIFICATION</scope>
</reference>
<proteinExistence type="inferred from homology"/>
<dbReference type="Pfam" id="PF05793">
    <property type="entry name" value="TFIIF_alpha"/>
    <property type="match status" value="1"/>
</dbReference>
<evidence type="ECO:0000256" key="1">
    <source>
        <dbReference type="ARBA" id="ARBA00004123"/>
    </source>
</evidence>